<evidence type="ECO:0000313" key="11">
    <source>
        <dbReference type="EMBL" id="KFZ37222.1"/>
    </source>
</evidence>
<keyword evidence="12" id="KW-1185">Reference proteome</keyword>
<dbReference type="EMBL" id="JPEO01000007">
    <property type="protein sequence ID" value="KFZ37222.1"/>
    <property type="molecule type" value="Genomic_DNA"/>
</dbReference>
<sequence precursor="true">MTRFSLLALVWVAGSACASPASELQAKLDANPAFQAKFQQTVTDANHKVIQSGSGVLALAQPNHFYWHLTQPDESLIVADGKDVWIYNPFAEEASVLTLDQAIATSPMTLLVHRDAASWQQFDISEQDSCFTIAPKTADSGVQQVSVCFNGNQLSEISLNDNQSNISRFSLSEQKPISADDVIFQFTAPDGVSIDDQRNGAHE</sequence>
<keyword evidence="6 10" id="KW-0732">Signal</keyword>
<gene>
    <name evidence="10" type="primary">lolA</name>
    <name evidence="11" type="ORF">HR45_11095</name>
</gene>
<dbReference type="GO" id="GO:0044874">
    <property type="term" value="P:lipoprotein localization to outer membrane"/>
    <property type="evidence" value="ECO:0007669"/>
    <property type="project" value="UniProtKB-UniRule"/>
</dbReference>
<dbReference type="OrthoDB" id="9787361at2"/>
<dbReference type="AlphaFoldDB" id="A0A094JDA4"/>
<evidence type="ECO:0000256" key="3">
    <source>
        <dbReference type="ARBA" id="ARBA00011245"/>
    </source>
</evidence>
<keyword evidence="9 10" id="KW-0143">Chaperone</keyword>
<dbReference type="GO" id="GO:0042953">
    <property type="term" value="P:lipoprotein transport"/>
    <property type="evidence" value="ECO:0007669"/>
    <property type="project" value="InterPro"/>
</dbReference>
<evidence type="ECO:0000256" key="2">
    <source>
        <dbReference type="ARBA" id="ARBA00007615"/>
    </source>
</evidence>
<comment type="subunit">
    <text evidence="3 10">Monomer.</text>
</comment>
<dbReference type="NCBIfam" id="TIGR00547">
    <property type="entry name" value="lolA"/>
    <property type="match status" value="1"/>
</dbReference>
<dbReference type="PANTHER" id="PTHR35869:SF1">
    <property type="entry name" value="OUTER-MEMBRANE LIPOPROTEIN CARRIER PROTEIN"/>
    <property type="match status" value="1"/>
</dbReference>
<evidence type="ECO:0000256" key="8">
    <source>
        <dbReference type="ARBA" id="ARBA00022927"/>
    </source>
</evidence>
<dbReference type="Pfam" id="PF03548">
    <property type="entry name" value="LolA"/>
    <property type="match status" value="1"/>
</dbReference>
<comment type="subcellular location">
    <subcellularLocation>
        <location evidence="1 10">Periplasm</location>
    </subcellularLocation>
</comment>
<dbReference type="InterPro" id="IPR018323">
    <property type="entry name" value="OM_lipoprot_carrier_LolA_Pbac"/>
</dbReference>
<dbReference type="eggNOG" id="COG2834">
    <property type="taxonomic scope" value="Bacteria"/>
</dbReference>
<dbReference type="HAMAP" id="MF_00240">
    <property type="entry name" value="LolA"/>
    <property type="match status" value="1"/>
</dbReference>
<comment type="caution">
    <text evidence="11">The sequence shown here is derived from an EMBL/GenBank/DDBJ whole genome shotgun (WGS) entry which is preliminary data.</text>
</comment>
<keyword evidence="7 10" id="KW-0574">Periplasm</keyword>
<evidence type="ECO:0000313" key="12">
    <source>
        <dbReference type="Proteomes" id="UP000029264"/>
    </source>
</evidence>
<dbReference type="GO" id="GO:0030288">
    <property type="term" value="C:outer membrane-bounded periplasmic space"/>
    <property type="evidence" value="ECO:0007669"/>
    <property type="project" value="TreeGrafter"/>
</dbReference>
<evidence type="ECO:0000256" key="1">
    <source>
        <dbReference type="ARBA" id="ARBA00004418"/>
    </source>
</evidence>
<keyword evidence="5 10" id="KW-0813">Transport</keyword>
<proteinExistence type="inferred from homology"/>
<evidence type="ECO:0000256" key="5">
    <source>
        <dbReference type="ARBA" id="ARBA00022448"/>
    </source>
</evidence>
<dbReference type="RefSeq" id="WP_037442862.1">
    <property type="nucleotide sequence ID" value="NZ_JPEO01000007.1"/>
</dbReference>
<dbReference type="PANTHER" id="PTHR35869">
    <property type="entry name" value="OUTER-MEMBRANE LIPOPROTEIN CARRIER PROTEIN"/>
    <property type="match status" value="1"/>
</dbReference>
<name>A0A094JDA4_9GAMM</name>
<dbReference type="Proteomes" id="UP000029264">
    <property type="component" value="Unassembled WGS sequence"/>
</dbReference>
<evidence type="ECO:0000256" key="4">
    <source>
        <dbReference type="ARBA" id="ARBA00014035"/>
    </source>
</evidence>
<accession>A0A094JDA4</accession>
<dbReference type="InterPro" id="IPR004564">
    <property type="entry name" value="OM_lipoprot_carrier_LolA-like"/>
</dbReference>
<organism evidence="11 12">
    <name type="scientific">Shewanella mangrovi</name>
    <dbReference type="NCBI Taxonomy" id="1515746"/>
    <lineage>
        <taxon>Bacteria</taxon>
        <taxon>Pseudomonadati</taxon>
        <taxon>Pseudomonadota</taxon>
        <taxon>Gammaproteobacteria</taxon>
        <taxon>Alteromonadales</taxon>
        <taxon>Shewanellaceae</taxon>
        <taxon>Shewanella</taxon>
    </lineage>
</organism>
<dbReference type="Gene3D" id="2.50.20.10">
    <property type="entry name" value="Lipoprotein localisation LolA/LolB/LppX"/>
    <property type="match status" value="1"/>
</dbReference>
<dbReference type="InterPro" id="IPR029046">
    <property type="entry name" value="LolA/LolB/LppX"/>
</dbReference>
<feature type="chain" id="PRO_5008983109" description="Outer-membrane lipoprotein carrier protein" evidence="10">
    <location>
        <begin position="19"/>
        <end position="203"/>
    </location>
</feature>
<dbReference type="PROSITE" id="PS51257">
    <property type="entry name" value="PROKAR_LIPOPROTEIN"/>
    <property type="match status" value="1"/>
</dbReference>
<dbReference type="STRING" id="1515746.HR45_11095"/>
<comment type="function">
    <text evidence="10">Participates in the translocation of lipoproteins from the inner membrane to the outer membrane. Only forms a complex with a lipoprotein if the residue after the N-terminal Cys is not an aspartate (The Asp acts as a targeting signal to indicate that the lipoprotein should stay in the inner membrane).</text>
</comment>
<dbReference type="CDD" id="cd16325">
    <property type="entry name" value="LolA"/>
    <property type="match status" value="1"/>
</dbReference>
<evidence type="ECO:0000256" key="9">
    <source>
        <dbReference type="ARBA" id="ARBA00023186"/>
    </source>
</evidence>
<evidence type="ECO:0000256" key="6">
    <source>
        <dbReference type="ARBA" id="ARBA00022729"/>
    </source>
</evidence>
<keyword evidence="8 10" id="KW-0653">Protein transport</keyword>
<protein>
    <recommendedName>
        <fullName evidence="4 10">Outer-membrane lipoprotein carrier protein</fullName>
    </recommendedName>
</protein>
<comment type="similarity">
    <text evidence="2 10">Belongs to the LolA family.</text>
</comment>
<reference evidence="11 12" key="1">
    <citation type="submission" date="2014-06" db="EMBL/GenBank/DDBJ databases">
        <title>Shewanella sp. YQH10.</title>
        <authorList>
            <person name="Liu Y."/>
            <person name="Zeng R."/>
        </authorList>
    </citation>
    <scope>NUCLEOTIDE SEQUENCE [LARGE SCALE GENOMIC DNA]</scope>
    <source>
        <strain evidence="11 12">YQH10</strain>
    </source>
</reference>
<dbReference type="SUPFAM" id="SSF89392">
    <property type="entry name" value="Prokaryotic lipoproteins and lipoprotein localization factors"/>
    <property type="match status" value="1"/>
</dbReference>
<feature type="signal peptide" evidence="10">
    <location>
        <begin position="1"/>
        <end position="18"/>
    </location>
</feature>
<evidence type="ECO:0000256" key="7">
    <source>
        <dbReference type="ARBA" id="ARBA00022764"/>
    </source>
</evidence>
<evidence type="ECO:0000256" key="10">
    <source>
        <dbReference type="HAMAP-Rule" id="MF_00240"/>
    </source>
</evidence>